<dbReference type="Proteomes" id="UP000316781">
    <property type="component" value="Unassembled WGS sequence"/>
</dbReference>
<feature type="binding site" evidence="10">
    <location>
        <position position="179"/>
    </location>
    <ligand>
        <name>Zn(2+)</name>
        <dbReference type="ChEBI" id="CHEBI:29105"/>
    </ligand>
</feature>
<dbReference type="GO" id="GO:0005975">
    <property type="term" value="P:carbohydrate metabolic process"/>
    <property type="evidence" value="ECO:0007669"/>
    <property type="project" value="UniProtKB-UniRule"/>
</dbReference>
<dbReference type="CDD" id="cd05006">
    <property type="entry name" value="SIS_GmhA"/>
    <property type="match status" value="1"/>
</dbReference>
<dbReference type="AlphaFoldDB" id="A0A549SDI1"/>
<comment type="cofactor">
    <cofactor evidence="10">
        <name>Zn(2+)</name>
        <dbReference type="ChEBI" id="CHEBI:29105"/>
    </cofactor>
    <text evidence="10">Binds 1 zinc ion per subunit.</text>
</comment>
<dbReference type="InterPro" id="IPR046348">
    <property type="entry name" value="SIS_dom_sf"/>
</dbReference>
<comment type="catalytic activity">
    <reaction evidence="1 10">
        <text>2 D-sedoheptulose 7-phosphate = D-glycero-alpha-D-manno-heptose 7-phosphate + D-glycero-beta-D-manno-heptose 7-phosphate</text>
        <dbReference type="Rhea" id="RHEA:27489"/>
        <dbReference type="ChEBI" id="CHEBI:57483"/>
        <dbReference type="ChEBI" id="CHEBI:60203"/>
        <dbReference type="ChEBI" id="CHEBI:60204"/>
        <dbReference type="EC" id="5.3.1.28"/>
    </reaction>
</comment>
<feature type="binding site" evidence="10">
    <location>
        <begin position="51"/>
        <end position="53"/>
    </location>
    <ligand>
        <name>substrate</name>
    </ligand>
</feature>
<feature type="binding site" evidence="10">
    <location>
        <position position="64"/>
    </location>
    <ligand>
        <name>substrate</name>
    </ligand>
</feature>
<comment type="subcellular location">
    <subcellularLocation>
        <location evidence="3 10">Cytoplasm</location>
    </subcellularLocation>
</comment>
<dbReference type="SUPFAM" id="SSF53697">
    <property type="entry name" value="SIS domain"/>
    <property type="match status" value="1"/>
</dbReference>
<evidence type="ECO:0000256" key="1">
    <source>
        <dbReference type="ARBA" id="ARBA00000348"/>
    </source>
</evidence>
<dbReference type="GO" id="GO:0008968">
    <property type="term" value="F:D-sedoheptulose 7-phosphate isomerase activity"/>
    <property type="evidence" value="ECO:0007669"/>
    <property type="project" value="UniProtKB-UniRule"/>
</dbReference>
<dbReference type="Gene3D" id="3.40.50.10490">
    <property type="entry name" value="Glucose-6-phosphate isomerase like protein, domain 1"/>
    <property type="match status" value="1"/>
</dbReference>
<keyword evidence="7 10" id="KW-0862">Zinc</keyword>
<keyword evidence="9 10" id="KW-0119">Carbohydrate metabolism</keyword>
<feature type="binding site" evidence="10">
    <location>
        <position position="60"/>
    </location>
    <ligand>
        <name>Zn(2+)</name>
        <dbReference type="ChEBI" id="CHEBI:29105"/>
    </ligand>
</feature>
<evidence type="ECO:0000256" key="4">
    <source>
        <dbReference type="ARBA" id="ARBA00009894"/>
    </source>
</evidence>
<evidence type="ECO:0000259" key="11">
    <source>
        <dbReference type="PROSITE" id="PS51464"/>
    </source>
</evidence>
<evidence type="ECO:0000256" key="9">
    <source>
        <dbReference type="ARBA" id="ARBA00023277"/>
    </source>
</evidence>
<evidence type="ECO:0000256" key="2">
    <source>
        <dbReference type="ARBA" id="ARBA00003172"/>
    </source>
</evidence>
<feature type="binding site" evidence="10">
    <location>
        <position position="171"/>
    </location>
    <ligand>
        <name>Zn(2+)</name>
        <dbReference type="ChEBI" id="CHEBI:29105"/>
    </ligand>
</feature>
<evidence type="ECO:0000313" key="13">
    <source>
        <dbReference type="Proteomes" id="UP000316781"/>
    </source>
</evidence>
<dbReference type="InterPro" id="IPR004515">
    <property type="entry name" value="Phosphoheptose_Isoase"/>
</dbReference>
<evidence type="ECO:0000256" key="7">
    <source>
        <dbReference type="ARBA" id="ARBA00022833"/>
    </source>
</evidence>
<dbReference type="PANTHER" id="PTHR30390">
    <property type="entry name" value="SEDOHEPTULOSE 7-PHOSPHATE ISOMERASE / DNAA INITIATOR-ASSOCIATING FACTOR FOR REPLICATION INITIATION"/>
    <property type="match status" value="1"/>
</dbReference>
<feature type="binding site" evidence="10">
    <location>
        <begin position="93"/>
        <end position="94"/>
    </location>
    <ligand>
        <name>substrate</name>
    </ligand>
</feature>
<dbReference type="HAMAP" id="MF_00067">
    <property type="entry name" value="GmhA"/>
    <property type="match status" value="1"/>
</dbReference>
<dbReference type="GO" id="GO:2001061">
    <property type="term" value="P:D-glycero-D-manno-heptose 7-phosphate biosynthetic process"/>
    <property type="evidence" value="ECO:0007669"/>
    <property type="project" value="UniProtKB-UniPathway"/>
</dbReference>
<proteinExistence type="inferred from homology"/>
<comment type="miscellaneous">
    <text evidence="10">The reaction produces a racemic mixture of D-glycero-alpha-D-manno-heptose 7-phosphate and D-glycero-beta-D-manno-heptose 7-phosphate.</text>
</comment>
<dbReference type="GO" id="GO:0005737">
    <property type="term" value="C:cytoplasm"/>
    <property type="evidence" value="ECO:0007669"/>
    <property type="project" value="UniProtKB-SubCell"/>
</dbReference>
<evidence type="ECO:0000256" key="8">
    <source>
        <dbReference type="ARBA" id="ARBA00023235"/>
    </source>
</evidence>
<evidence type="ECO:0000256" key="5">
    <source>
        <dbReference type="ARBA" id="ARBA00022490"/>
    </source>
</evidence>
<gene>
    <name evidence="10" type="primary">gmhA</name>
    <name evidence="12" type="ORF">FM996_19795</name>
</gene>
<dbReference type="PROSITE" id="PS51464">
    <property type="entry name" value="SIS"/>
    <property type="match status" value="1"/>
</dbReference>
<evidence type="ECO:0000313" key="12">
    <source>
        <dbReference type="EMBL" id="TRL26523.1"/>
    </source>
</evidence>
<evidence type="ECO:0000256" key="6">
    <source>
        <dbReference type="ARBA" id="ARBA00022723"/>
    </source>
</evidence>
<keyword evidence="6 10" id="KW-0479">Metal-binding</keyword>
<protein>
    <recommendedName>
        <fullName evidence="10">Phosphoheptose isomerase</fullName>
        <ecNumber evidence="10">5.3.1.28</ecNumber>
    </recommendedName>
    <alternativeName>
        <fullName evidence="10">Sedoheptulose 7-phosphate isomerase</fullName>
    </alternativeName>
</protein>
<dbReference type="Pfam" id="PF13580">
    <property type="entry name" value="SIS_2"/>
    <property type="match status" value="1"/>
</dbReference>
<keyword evidence="8 10" id="KW-0413">Isomerase</keyword>
<feature type="binding site" evidence="10">
    <location>
        <position position="64"/>
    </location>
    <ligand>
        <name>Zn(2+)</name>
        <dbReference type="ChEBI" id="CHEBI:29105"/>
    </ligand>
</feature>
<organism evidence="12 13">
    <name type="scientific">Methylosinus sporium</name>
    <dbReference type="NCBI Taxonomy" id="428"/>
    <lineage>
        <taxon>Bacteria</taxon>
        <taxon>Pseudomonadati</taxon>
        <taxon>Pseudomonadota</taxon>
        <taxon>Alphaproteobacteria</taxon>
        <taxon>Hyphomicrobiales</taxon>
        <taxon>Methylocystaceae</taxon>
        <taxon>Methylosinus</taxon>
    </lineage>
</organism>
<dbReference type="InterPro" id="IPR001347">
    <property type="entry name" value="SIS_dom"/>
</dbReference>
<evidence type="ECO:0000256" key="10">
    <source>
        <dbReference type="HAMAP-Rule" id="MF_00067"/>
    </source>
</evidence>
<feature type="domain" description="SIS" evidence="11">
    <location>
        <begin position="36"/>
        <end position="193"/>
    </location>
</feature>
<name>A0A549SDI1_METSR</name>
<comment type="pathway">
    <text evidence="10">Carbohydrate biosynthesis; D-glycero-D-manno-heptose 7-phosphate biosynthesis; D-glycero-alpha-D-manno-heptose 7-phosphate and D-glycero-beta-D-manno-heptose 7-phosphate from sedoheptulose 7-phosphate: step 1/1.</text>
</comment>
<comment type="function">
    <text evidence="2 10">Catalyzes the isomerization of sedoheptulose 7-phosphate in D-glycero-D-manno-heptose 7-phosphate.</text>
</comment>
<dbReference type="EMBL" id="VJMF01000099">
    <property type="protein sequence ID" value="TRL26523.1"/>
    <property type="molecule type" value="Genomic_DNA"/>
</dbReference>
<accession>A0A549SDI1</accession>
<comment type="similarity">
    <text evidence="4 10">Belongs to the SIS family. GmhA subfamily.</text>
</comment>
<reference evidence="12 13" key="1">
    <citation type="submission" date="2019-07" db="EMBL/GenBank/DDBJ databases">
        <title>Ln-dependent methylotrophs.</title>
        <authorList>
            <person name="Tani A."/>
        </authorList>
    </citation>
    <scope>NUCLEOTIDE SEQUENCE [LARGE SCALE GENOMIC DNA]</scope>
    <source>
        <strain evidence="12 13">SM89A</strain>
    </source>
</reference>
<dbReference type="EC" id="5.3.1.28" evidence="10"/>
<comment type="subunit">
    <text evidence="10">Homotetramer.</text>
</comment>
<dbReference type="GO" id="GO:0008270">
    <property type="term" value="F:zinc ion binding"/>
    <property type="evidence" value="ECO:0007669"/>
    <property type="project" value="UniProtKB-UniRule"/>
</dbReference>
<dbReference type="GO" id="GO:0097367">
    <property type="term" value="F:carbohydrate derivative binding"/>
    <property type="evidence" value="ECO:0007669"/>
    <property type="project" value="InterPro"/>
</dbReference>
<sequence length="193" mass="20173">MRPRDILETAIAEHAALIEASFEALAQPFERVVELSRGAIEAGGKLIFFGNGGSAADAQHIAAELAVRFLGDRPPIPALALTTDTSVLTACGNDLGFEYIFSRQIEAIARDVDIVFGISTSGRSRNVLLGVEAARRIGASAVGLTGADGGSFAQICDATLEVPSRTVARIQEIHILIGHSLCAALEAELGFAS</sequence>
<evidence type="ECO:0000256" key="3">
    <source>
        <dbReference type="ARBA" id="ARBA00004496"/>
    </source>
</evidence>
<dbReference type="RefSeq" id="WP_142864451.1">
    <property type="nucleotide sequence ID" value="NZ_VJMF01000099.1"/>
</dbReference>
<dbReference type="UniPathway" id="UPA00041">
    <property type="reaction ID" value="UER00436"/>
</dbReference>
<feature type="binding site" evidence="10">
    <location>
        <begin position="119"/>
        <end position="121"/>
    </location>
    <ligand>
        <name>substrate</name>
    </ligand>
</feature>
<dbReference type="InterPro" id="IPR035461">
    <property type="entry name" value="GmhA/DiaA"/>
</dbReference>
<feature type="binding site" evidence="10">
    <location>
        <position position="171"/>
    </location>
    <ligand>
        <name>substrate</name>
    </ligand>
</feature>
<feature type="binding site" evidence="10">
    <location>
        <position position="124"/>
    </location>
    <ligand>
        <name>substrate</name>
    </ligand>
</feature>
<keyword evidence="5 10" id="KW-0963">Cytoplasm</keyword>
<comment type="caution">
    <text evidence="12">The sequence shown here is derived from an EMBL/GenBank/DDBJ whole genome shotgun (WGS) entry which is preliminary data.</text>
</comment>
<dbReference type="InterPro" id="IPR050099">
    <property type="entry name" value="SIS_GmhA/DiaA_subfam"/>
</dbReference>